<gene>
    <name evidence="1" type="ORF">S01H1_29620</name>
</gene>
<dbReference type="EMBL" id="BARS01018178">
    <property type="protein sequence ID" value="GAF91593.1"/>
    <property type="molecule type" value="Genomic_DNA"/>
</dbReference>
<organism evidence="1">
    <name type="scientific">marine sediment metagenome</name>
    <dbReference type="NCBI Taxonomy" id="412755"/>
    <lineage>
        <taxon>unclassified sequences</taxon>
        <taxon>metagenomes</taxon>
        <taxon>ecological metagenomes</taxon>
    </lineage>
</organism>
<dbReference type="AlphaFoldDB" id="X0TDJ7"/>
<protein>
    <submittedName>
        <fullName evidence="1">Uncharacterized protein</fullName>
    </submittedName>
</protein>
<reference evidence="1" key="1">
    <citation type="journal article" date="2014" name="Front. Microbiol.">
        <title>High frequency of phylogenetically diverse reductive dehalogenase-homologous genes in deep subseafloor sedimentary metagenomes.</title>
        <authorList>
            <person name="Kawai M."/>
            <person name="Futagami T."/>
            <person name="Toyoda A."/>
            <person name="Takaki Y."/>
            <person name="Nishi S."/>
            <person name="Hori S."/>
            <person name="Arai W."/>
            <person name="Tsubouchi T."/>
            <person name="Morono Y."/>
            <person name="Uchiyama I."/>
            <person name="Ito T."/>
            <person name="Fujiyama A."/>
            <person name="Inagaki F."/>
            <person name="Takami H."/>
        </authorList>
    </citation>
    <scope>NUCLEOTIDE SEQUENCE</scope>
    <source>
        <strain evidence="1">Expedition CK06-06</strain>
    </source>
</reference>
<evidence type="ECO:0000313" key="1">
    <source>
        <dbReference type="EMBL" id="GAF91593.1"/>
    </source>
</evidence>
<sequence>MTNKWLSIEDTDGDVFRIRKDKIVAISLPGEKVEMDYKQITIYVQTHVGRTMFNFGLHYPKCFGFDYYLDEKTFNELKAYLDRATRMKGELNLDPE</sequence>
<accession>X0TDJ7</accession>
<name>X0TDJ7_9ZZZZ</name>
<comment type="caution">
    <text evidence="1">The sequence shown here is derived from an EMBL/GenBank/DDBJ whole genome shotgun (WGS) entry which is preliminary data.</text>
</comment>
<proteinExistence type="predicted"/>